<dbReference type="Proteomes" id="UP000783686">
    <property type="component" value="Unassembled WGS sequence"/>
</dbReference>
<gene>
    <name evidence="2" type="ORF">BOKJ2_LOCUS11507</name>
</gene>
<feature type="signal peptide" evidence="1">
    <location>
        <begin position="1"/>
        <end position="20"/>
    </location>
</feature>
<reference evidence="2" key="1">
    <citation type="submission" date="2020-09" db="EMBL/GenBank/DDBJ databases">
        <authorList>
            <person name="Kikuchi T."/>
        </authorList>
    </citation>
    <scope>NUCLEOTIDE SEQUENCE</scope>
    <source>
        <strain evidence="2">SH1</strain>
    </source>
</reference>
<dbReference type="AlphaFoldDB" id="A0A811LE05"/>
<accession>A0A811LE05</accession>
<comment type="caution">
    <text evidence="2">The sequence shown here is derived from an EMBL/GenBank/DDBJ whole genome shotgun (WGS) entry which is preliminary data.</text>
</comment>
<dbReference type="Proteomes" id="UP000614601">
    <property type="component" value="Unassembled WGS sequence"/>
</dbReference>
<sequence>MLGYNLLAFCCVLLINPSEGRYCGEKLMQKMNTLCTKQLDCINVEPDLRQPSMFLRWCCSQSTCTELDLKKFCCGLVLKAKLSLNQT</sequence>
<evidence type="ECO:0000256" key="1">
    <source>
        <dbReference type="SAM" id="SignalP"/>
    </source>
</evidence>
<dbReference type="OrthoDB" id="10348168at2759"/>
<keyword evidence="1" id="KW-0732">Signal</keyword>
<proteinExistence type="predicted"/>
<evidence type="ECO:0000313" key="2">
    <source>
        <dbReference type="EMBL" id="CAD5225295.1"/>
    </source>
</evidence>
<protein>
    <submittedName>
        <fullName evidence="2">Uncharacterized protein</fullName>
    </submittedName>
</protein>
<name>A0A811LE05_9BILA</name>
<dbReference type="EMBL" id="CAJFCW020000005">
    <property type="protein sequence ID" value="CAG9120673.1"/>
    <property type="molecule type" value="Genomic_DNA"/>
</dbReference>
<organism evidence="2 3">
    <name type="scientific">Bursaphelenchus okinawaensis</name>
    <dbReference type="NCBI Taxonomy" id="465554"/>
    <lineage>
        <taxon>Eukaryota</taxon>
        <taxon>Metazoa</taxon>
        <taxon>Ecdysozoa</taxon>
        <taxon>Nematoda</taxon>
        <taxon>Chromadorea</taxon>
        <taxon>Rhabditida</taxon>
        <taxon>Tylenchina</taxon>
        <taxon>Tylenchomorpha</taxon>
        <taxon>Aphelenchoidea</taxon>
        <taxon>Aphelenchoididae</taxon>
        <taxon>Bursaphelenchus</taxon>
    </lineage>
</organism>
<feature type="chain" id="PRO_5035595544" evidence="1">
    <location>
        <begin position="21"/>
        <end position="87"/>
    </location>
</feature>
<evidence type="ECO:0000313" key="3">
    <source>
        <dbReference type="Proteomes" id="UP000614601"/>
    </source>
</evidence>
<keyword evidence="3" id="KW-1185">Reference proteome</keyword>
<dbReference type="EMBL" id="CAJFDH010000005">
    <property type="protein sequence ID" value="CAD5225295.1"/>
    <property type="molecule type" value="Genomic_DNA"/>
</dbReference>